<keyword evidence="3" id="KW-1185">Reference proteome</keyword>
<keyword evidence="1" id="KW-0812">Transmembrane</keyword>
<feature type="transmembrane region" description="Helical" evidence="1">
    <location>
        <begin position="100"/>
        <end position="121"/>
    </location>
</feature>
<dbReference type="EMBL" id="BSPX01000045">
    <property type="protein sequence ID" value="GLT23364.1"/>
    <property type="molecule type" value="Genomic_DNA"/>
</dbReference>
<dbReference type="Proteomes" id="UP001157167">
    <property type="component" value="Unassembled WGS sequence"/>
</dbReference>
<reference evidence="3" key="1">
    <citation type="journal article" date="2019" name="Int. J. Syst. Evol. Microbiol.">
        <title>The Global Catalogue of Microorganisms (GCM) 10K type strain sequencing project: providing services to taxonomists for standard genome sequencing and annotation.</title>
        <authorList>
            <consortium name="The Broad Institute Genomics Platform"/>
            <consortium name="The Broad Institute Genome Sequencing Center for Infectious Disease"/>
            <person name="Wu L."/>
            <person name="Ma J."/>
        </authorList>
    </citation>
    <scope>NUCLEOTIDE SEQUENCE [LARGE SCALE GENOMIC DNA]</scope>
    <source>
        <strain evidence="3">NBRC 102407</strain>
    </source>
</reference>
<sequence>MTRTSLPAAAIATLVYVVSQAHIGGLLYQLRPNIFVLQLSFQSDRYWAVLGQWGEAGLRSYQAHLPWDFAHLFIYAAFGYVLATRAGLFGDPDSPAARRTAWMLPLAAVFDLAENLFQVHLLGGPFGAESLTIPLSACCSAVKWSLAAGFALIIAWRVLRKSARIGLLSQ</sequence>
<dbReference type="RefSeq" id="WP_284188569.1">
    <property type="nucleotide sequence ID" value="NZ_BSPX01000045.1"/>
</dbReference>
<keyword evidence="1" id="KW-1133">Transmembrane helix</keyword>
<organism evidence="2 3">
    <name type="scientific">Zoogloea oryzae</name>
    <dbReference type="NCBI Taxonomy" id="310767"/>
    <lineage>
        <taxon>Bacteria</taxon>
        <taxon>Pseudomonadati</taxon>
        <taxon>Pseudomonadota</taxon>
        <taxon>Betaproteobacteria</taxon>
        <taxon>Rhodocyclales</taxon>
        <taxon>Zoogloeaceae</taxon>
        <taxon>Zoogloea</taxon>
    </lineage>
</organism>
<keyword evidence="1" id="KW-0472">Membrane</keyword>
<protein>
    <submittedName>
        <fullName evidence="2">Uncharacterized protein</fullName>
    </submittedName>
</protein>
<evidence type="ECO:0000313" key="2">
    <source>
        <dbReference type="EMBL" id="GLT23364.1"/>
    </source>
</evidence>
<name>A0ABQ6FDK3_9RHOO</name>
<feature type="transmembrane region" description="Helical" evidence="1">
    <location>
        <begin position="69"/>
        <end position="88"/>
    </location>
</feature>
<evidence type="ECO:0000256" key="1">
    <source>
        <dbReference type="SAM" id="Phobius"/>
    </source>
</evidence>
<comment type="caution">
    <text evidence="2">The sequence shown here is derived from an EMBL/GenBank/DDBJ whole genome shotgun (WGS) entry which is preliminary data.</text>
</comment>
<proteinExistence type="predicted"/>
<evidence type="ECO:0000313" key="3">
    <source>
        <dbReference type="Proteomes" id="UP001157167"/>
    </source>
</evidence>
<feature type="transmembrane region" description="Helical" evidence="1">
    <location>
        <begin position="141"/>
        <end position="159"/>
    </location>
</feature>
<gene>
    <name evidence="2" type="ORF">GCM10007933_28290</name>
</gene>
<accession>A0ABQ6FDK3</accession>